<dbReference type="GO" id="GO:0006351">
    <property type="term" value="P:DNA-templated transcription"/>
    <property type="evidence" value="ECO:0007669"/>
    <property type="project" value="InterPro"/>
</dbReference>
<reference evidence="4 5" key="1">
    <citation type="submission" date="2017-06" db="EMBL/GenBank/DDBJ databases">
        <title>Comparative genomic analysis of Ambrosia Fusariam Clade fungi.</title>
        <authorList>
            <person name="Stajich J.E."/>
            <person name="Carrillo J."/>
            <person name="Kijimoto T."/>
            <person name="Eskalen A."/>
            <person name="O'Donnell K."/>
            <person name="Kasson M."/>
        </authorList>
    </citation>
    <scope>NUCLEOTIDE SEQUENCE [LARGE SCALE GENOMIC DNA]</scope>
    <source>
        <strain evidence="4 5">NRRL62579</strain>
    </source>
</reference>
<dbReference type="Proteomes" id="UP000287144">
    <property type="component" value="Unassembled WGS sequence"/>
</dbReference>
<dbReference type="InterPro" id="IPR052761">
    <property type="entry name" value="Fungal_Detox/Toxin_TFs"/>
</dbReference>
<evidence type="ECO:0000256" key="1">
    <source>
        <dbReference type="ARBA" id="ARBA00023242"/>
    </source>
</evidence>
<dbReference type="PANTHER" id="PTHR47425">
    <property type="entry name" value="FARB-RELATED"/>
    <property type="match status" value="1"/>
</dbReference>
<sequence>MVVYCSYSFITRADVFYTPVQDIEFLNSEGCFDLPAPAILDQFLRQYFTNVHPLLPMLSEQDFWDARSRPDPPQSKMLSLLLVQAMLFAACSFMPLKTINRLGYDSIRSARSAFYRKSKRIYDASLEPSKVATAQAALLLTYWTPPLKADSKPNTMWLMIAIENARRCQADRLSDVSQFSLLPTSEKSTLRRLWWCCIIRDRILPLGLRRCIQITPAHFDLVKNMGLGCRELQAGIRQSRVYCDDTKESLSIIMEHMVKLSIVLTDILLLAFPLKSENQSKDMLPQLRECKKALADWHRNSSSLNAVRGTIMADRLVVLHINLIYTYYHWATVVMCHLEMRSLEARQLDLDPTADFSVVLRQAQISTICIVESLDRLNQTGLTRWLPISIVAYAAFPLAVHIFDACSDMPQDTRSRGDGHASLLQQRLCTLIKTMKILHEQYDGVDQVVKSIRHIVEYVRSCAPKYITDATPGSLELPGGSELVLRVSLAMDWILSSGSSLEGEDFTSYLRALFHQPCSNMPSVETNNGQTAVRSEDMSVGPGKSASDQPATDRIVNTPPSSTENFGSSTSDLLFDPDDFDDLFAERGDQEDWEEESDLEERVEKLLEIGGDLNFDELFTTV</sequence>
<comment type="caution">
    <text evidence="4">The sequence shown here is derived from an EMBL/GenBank/DDBJ whole genome shotgun (WGS) entry which is preliminary data.</text>
</comment>
<dbReference type="STRING" id="1325735.A0A428SD94"/>
<evidence type="ECO:0000256" key="2">
    <source>
        <dbReference type="SAM" id="MobiDB-lite"/>
    </source>
</evidence>
<dbReference type="InterPro" id="IPR007219">
    <property type="entry name" value="XnlR_reg_dom"/>
</dbReference>
<evidence type="ECO:0000313" key="4">
    <source>
        <dbReference type="EMBL" id="RSL87751.1"/>
    </source>
</evidence>
<name>A0A428SD94_9HYPO</name>
<keyword evidence="5" id="KW-1185">Reference proteome</keyword>
<dbReference type="GO" id="GO:0008270">
    <property type="term" value="F:zinc ion binding"/>
    <property type="evidence" value="ECO:0007669"/>
    <property type="project" value="InterPro"/>
</dbReference>
<proteinExistence type="predicted"/>
<dbReference type="Pfam" id="PF04082">
    <property type="entry name" value="Fungal_trans"/>
    <property type="match status" value="1"/>
</dbReference>
<accession>A0A428SD94</accession>
<gene>
    <name evidence="4" type="ORF">CEP52_015436</name>
</gene>
<dbReference type="PANTHER" id="PTHR47425:SF2">
    <property type="entry name" value="FARB-RELATED"/>
    <property type="match status" value="1"/>
</dbReference>
<feature type="domain" description="Xylanolytic transcriptional activator regulatory" evidence="3">
    <location>
        <begin position="44"/>
        <end position="298"/>
    </location>
</feature>
<keyword evidence="1" id="KW-0539">Nucleus</keyword>
<dbReference type="AlphaFoldDB" id="A0A428SD94"/>
<evidence type="ECO:0000259" key="3">
    <source>
        <dbReference type="Pfam" id="PF04082"/>
    </source>
</evidence>
<feature type="compositionally biased region" description="Polar residues" evidence="2">
    <location>
        <begin position="558"/>
        <end position="571"/>
    </location>
</feature>
<organism evidence="4 5">
    <name type="scientific">Fusarium oligoseptatum</name>
    <dbReference type="NCBI Taxonomy" id="2604345"/>
    <lineage>
        <taxon>Eukaryota</taxon>
        <taxon>Fungi</taxon>
        <taxon>Dikarya</taxon>
        <taxon>Ascomycota</taxon>
        <taxon>Pezizomycotina</taxon>
        <taxon>Sordariomycetes</taxon>
        <taxon>Hypocreomycetidae</taxon>
        <taxon>Hypocreales</taxon>
        <taxon>Nectriaceae</taxon>
        <taxon>Fusarium</taxon>
        <taxon>Fusarium solani species complex</taxon>
    </lineage>
</organism>
<evidence type="ECO:0000313" key="5">
    <source>
        <dbReference type="Proteomes" id="UP000287144"/>
    </source>
</evidence>
<protein>
    <recommendedName>
        <fullName evidence="3">Xylanolytic transcriptional activator regulatory domain-containing protein</fullName>
    </recommendedName>
</protein>
<dbReference type="CDD" id="cd12148">
    <property type="entry name" value="fungal_TF_MHR"/>
    <property type="match status" value="1"/>
</dbReference>
<dbReference type="GO" id="GO:0003677">
    <property type="term" value="F:DNA binding"/>
    <property type="evidence" value="ECO:0007669"/>
    <property type="project" value="InterPro"/>
</dbReference>
<feature type="region of interest" description="Disordered" evidence="2">
    <location>
        <begin position="534"/>
        <end position="581"/>
    </location>
</feature>
<dbReference type="EMBL" id="NKCK01000273">
    <property type="protein sequence ID" value="RSL87751.1"/>
    <property type="molecule type" value="Genomic_DNA"/>
</dbReference>